<evidence type="ECO:0000313" key="4">
    <source>
        <dbReference type="EMBL" id="MDJ1130198.1"/>
    </source>
</evidence>
<reference evidence="4" key="1">
    <citation type="submission" date="2023-05" db="EMBL/GenBank/DDBJ databases">
        <title>[olsenella] sp. nov., isolated from a pig farm feces dump.</title>
        <authorList>
            <person name="Chang Y.-H."/>
        </authorList>
    </citation>
    <scope>NUCLEOTIDE SEQUENCE</scope>
    <source>
        <strain evidence="4">YH-ols2217</strain>
    </source>
</reference>
<dbReference type="PROSITE" id="PS51257">
    <property type="entry name" value="PROKAR_LIPOPROTEIN"/>
    <property type="match status" value="1"/>
</dbReference>
<organism evidence="4 5">
    <name type="scientific">Kribbibacterium absianum</name>
    <dbReference type="NCBI Taxonomy" id="3044210"/>
    <lineage>
        <taxon>Bacteria</taxon>
        <taxon>Bacillati</taxon>
        <taxon>Actinomycetota</taxon>
        <taxon>Coriobacteriia</taxon>
        <taxon>Coriobacteriales</taxon>
        <taxon>Kribbibacteriaceae</taxon>
        <taxon>Kribbibacterium</taxon>
    </lineage>
</organism>
<dbReference type="PANTHER" id="PTHR35936:SF17">
    <property type="entry name" value="ARGININE-BINDING EXTRACELLULAR PROTEIN ARTP"/>
    <property type="match status" value="1"/>
</dbReference>
<protein>
    <submittedName>
        <fullName evidence="4">Transporter substrate-binding domain-containing protein</fullName>
    </submittedName>
</protein>
<keyword evidence="1 2" id="KW-0732">Signal</keyword>
<keyword evidence="5" id="KW-1185">Reference proteome</keyword>
<feature type="signal peptide" evidence="2">
    <location>
        <begin position="1"/>
        <end position="23"/>
    </location>
</feature>
<dbReference type="RefSeq" id="WP_283722804.1">
    <property type="nucleotide sequence ID" value="NZ_JASJEX010000004.1"/>
</dbReference>
<evidence type="ECO:0000259" key="3">
    <source>
        <dbReference type="SMART" id="SM00062"/>
    </source>
</evidence>
<proteinExistence type="predicted"/>
<feature type="chain" id="PRO_5046823176" evidence="2">
    <location>
        <begin position="24"/>
        <end position="294"/>
    </location>
</feature>
<gene>
    <name evidence="4" type="ORF">QJ043_08935</name>
</gene>
<name>A0ABT6ZNV5_9ACTN</name>
<evidence type="ECO:0000256" key="1">
    <source>
        <dbReference type="ARBA" id="ARBA00022729"/>
    </source>
</evidence>
<dbReference type="PANTHER" id="PTHR35936">
    <property type="entry name" value="MEMBRANE-BOUND LYTIC MUREIN TRANSGLYCOSYLASE F"/>
    <property type="match status" value="1"/>
</dbReference>
<evidence type="ECO:0000313" key="5">
    <source>
        <dbReference type="Proteomes" id="UP001431693"/>
    </source>
</evidence>
<dbReference type="SUPFAM" id="SSF53850">
    <property type="entry name" value="Periplasmic binding protein-like II"/>
    <property type="match status" value="1"/>
</dbReference>
<dbReference type="Gene3D" id="3.40.190.10">
    <property type="entry name" value="Periplasmic binding protein-like II"/>
    <property type="match status" value="2"/>
</dbReference>
<dbReference type="Pfam" id="PF00497">
    <property type="entry name" value="SBP_bac_3"/>
    <property type="match status" value="1"/>
</dbReference>
<comment type="caution">
    <text evidence="4">The sequence shown here is derived from an EMBL/GenBank/DDBJ whole genome shotgun (WGS) entry which is preliminary data.</text>
</comment>
<feature type="domain" description="Solute-binding protein family 3/N-terminal" evidence="3">
    <location>
        <begin position="61"/>
        <end position="283"/>
    </location>
</feature>
<dbReference type="Proteomes" id="UP001431693">
    <property type="component" value="Unassembled WGS sequence"/>
</dbReference>
<sequence>MSRRSFLSGVGHLSATFSAMALAGSAAGLSLASCRRSDSLLEQAGVSSDSLRVGLDFSRPPFEALVDAATPGAVELDGEEDYGAGFNVAVLEKVSGVLGVPVHFVDIPLVSLSSCLEKGYIDVVASSFFNGNDGGSLSYSDPYSSYDLAVVCRADSAYADARTVADLAGARMGTRDSSDLERVVQKLPGVVEMVVPGRRSEPLSMVQAGELDATVVARRSFESVDADLPDLVCAPIPSSELCADETGLRMAVRNEDAELLGLLNGALGGLGDAELDEMWSDAVVLWKDAATSYI</sequence>
<dbReference type="EMBL" id="JASJEX010000004">
    <property type="protein sequence ID" value="MDJ1130198.1"/>
    <property type="molecule type" value="Genomic_DNA"/>
</dbReference>
<accession>A0ABT6ZNV5</accession>
<evidence type="ECO:0000256" key="2">
    <source>
        <dbReference type="SAM" id="SignalP"/>
    </source>
</evidence>
<dbReference type="SMART" id="SM00062">
    <property type="entry name" value="PBPb"/>
    <property type="match status" value="1"/>
</dbReference>
<dbReference type="InterPro" id="IPR001638">
    <property type="entry name" value="Solute-binding_3/MltF_N"/>
</dbReference>